<proteinExistence type="predicted"/>
<dbReference type="RefSeq" id="WP_168968458.1">
    <property type="nucleotide sequence ID" value="NZ_CP051651.1"/>
</dbReference>
<organism evidence="3 4">
    <name type="scientific">Xanthomonas campestris pv. badrii</name>
    <dbReference type="NCBI Taxonomy" id="149696"/>
    <lineage>
        <taxon>Bacteria</taxon>
        <taxon>Pseudomonadati</taxon>
        <taxon>Pseudomonadota</taxon>
        <taxon>Gammaproteobacteria</taxon>
        <taxon>Lysobacterales</taxon>
        <taxon>Lysobacteraceae</taxon>
        <taxon>Xanthomonas</taxon>
    </lineage>
</organism>
<evidence type="ECO:0000259" key="2">
    <source>
        <dbReference type="Pfam" id="PF20410"/>
    </source>
</evidence>
<feature type="domain" description="X-Tfes XVIPCD" evidence="2">
    <location>
        <begin position="57"/>
        <end position="152"/>
    </location>
</feature>
<feature type="region of interest" description="Disordered" evidence="1">
    <location>
        <begin position="16"/>
        <end position="43"/>
    </location>
</feature>
<dbReference type="Proteomes" id="UP000503498">
    <property type="component" value="Chromosome"/>
</dbReference>
<protein>
    <recommendedName>
        <fullName evidence="2">X-Tfes XVIPCD domain-containing protein</fullName>
    </recommendedName>
</protein>
<evidence type="ECO:0000256" key="1">
    <source>
        <dbReference type="SAM" id="MobiDB-lite"/>
    </source>
</evidence>
<dbReference type="InterPro" id="IPR046519">
    <property type="entry name" value="X-Tfes_XVIPCD"/>
</dbReference>
<reference evidence="3 4" key="2">
    <citation type="submission" date="2020-04" db="EMBL/GenBank/DDBJ databases">
        <authorList>
            <person name="Fomenkov A."/>
            <person name="Anton B.P."/>
            <person name="Roberts R.J."/>
        </authorList>
    </citation>
    <scope>NUCLEOTIDE SEQUENCE [LARGE SCALE GENOMIC DNA]</scope>
    <source>
        <strain evidence="3 4">NEB122</strain>
    </source>
</reference>
<feature type="compositionally biased region" description="Basic and acidic residues" evidence="1">
    <location>
        <begin position="167"/>
        <end position="180"/>
    </location>
</feature>
<sequence>MSIETPRELVKTIRQLEAEQPTAPDNALPAAEKEPGSLDSLKPQNLREKASDWYESIQKSAEGAVRRLEEGLGRKYDDNSERLAYGAAVVAANHNLQRVDHVLLNEATSSAARGERFFVVQGDLNNPVHLRAHGSMHEVLNTPVEQHAARLREIGEAQVQQSQSATVEHERDHQQQRGMV</sequence>
<dbReference type="EMBL" id="CP051651">
    <property type="protein sequence ID" value="QJD66452.1"/>
    <property type="molecule type" value="Genomic_DNA"/>
</dbReference>
<feature type="region of interest" description="Disordered" evidence="1">
    <location>
        <begin position="160"/>
        <end position="180"/>
    </location>
</feature>
<dbReference type="Pfam" id="PF20410">
    <property type="entry name" value="X-Tfes_XVIPCD"/>
    <property type="match status" value="1"/>
</dbReference>
<reference evidence="3 4" key="1">
    <citation type="submission" date="2020-04" db="EMBL/GenBank/DDBJ databases">
        <title>Genome-Wide Identification of 5-Methylcytosine Sites in Bacterial Genomes By High-Throughput Sequencing of MspJI Restriction Fragments.</title>
        <authorList>
            <person name="Wu V."/>
        </authorList>
    </citation>
    <scope>NUCLEOTIDE SEQUENCE [LARGE SCALE GENOMIC DNA]</scope>
    <source>
        <strain evidence="3 4">NEB122</strain>
    </source>
</reference>
<dbReference type="AlphaFoldDB" id="A0A7Z2V7J1"/>
<accession>A0A7Z2V7J1</accession>
<gene>
    <name evidence="3" type="ORF">HG421_01040</name>
</gene>
<name>A0A7Z2V7J1_XANCA</name>
<evidence type="ECO:0000313" key="4">
    <source>
        <dbReference type="Proteomes" id="UP000503498"/>
    </source>
</evidence>
<evidence type="ECO:0000313" key="3">
    <source>
        <dbReference type="EMBL" id="QJD66452.1"/>
    </source>
</evidence>